<reference evidence="1 2" key="1">
    <citation type="submission" date="2015-07" db="EMBL/GenBank/DDBJ databases">
        <title>The genome of Melipona quadrifasciata.</title>
        <authorList>
            <person name="Pan H."/>
            <person name="Kapheim K."/>
        </authorList>
    </citation>
    <scope>NUCLEOTIDE SEQUENCE [LARGE SCALE GENOMIC DNA]</scope>
    <source>
        <strain evidence="1">0111107301</strain>
        <tissue evidence="1">Whole body</tissue>
    </source>
</reference>
<dbReference type="EMBL" id="KQ435768">
    <property type="protein sequence ID" value="KOX75271.1"/>
    <property type="molecule type" value="Genomic_DNA"/>
</dbReference>
<protein>
    <submittedName>
        <fullName evidence="1">Uncharacterized protein</fullName>
    </submittedName>
</protein>
<sequence>METFQTSRANIRNNLDINLDIALIDPEESAIERCRGEPRAKLIKRFREDLAQRLLYIDKV</sequence>
<accession>A0A0N0U5H7</accession>
<name>A0A0N0U5H7_9HYME</name>
<evidence type="ECO:0000313" key="2">
    <source>
        <dbReference type="Proteomes" id="UP000053105"/>
    </source>
</evidence>
<dbReference type="Proteomes" id="UP000053105">
    <property type="component" value="Unassembled WGS sequence"/>
</dbReference>
<gene>
    <name evidence="1" type="ORF">WN51_13312</name>
</gene>
<evidence type="ECO:0000313" key="1">
    <source>
        <dbReference type="EMBL" id="KOX75271.1"/>
    </source>
</evidence>
<keyword evidence="2" id="KW-1185">Reference proteome</keyword>
<organism evidence="1 2">
    <name type="scientific">Melipona quadrifasciata</name>
    <dbReference type="NCBI Taxonomy" id="166423"/>
    <lineage>
        <taxon>Eukaryota</taxon>
        <taxon>Metazoa</taxon>
        <taxon>Ecdysozoa</taxon>
        <taxon>Arthropoda</taxon>
        <taxon>Hexapoda</taxon>
        <taxon>Insecta</taxon>
        <taxon>Pterygota</taxon>
        <taxon>Neoptera</taxon>
        <taxon>Endopterygota</taxon>
        <taxon>Hymenoptera</taxon>
        <taxon>Apocrita</taxon>
        <taxon>Aculeata</taxon>
        <taxon>Apoidea</taxon>
        <taxon>Anthophila</taxon>
        <taxon>Apidae</taxon>
        <taxon>Melipona</taxon>
    </lineage>
</organism>
<dbReference type="AlphaFoldDB" id="A0A0N0U5H7"/>
<proteinExistence type="predicted"/>